<evidence type="ECO:0000313" key="3">
    <source>
        <dbReference type="Proteomes" id="UP000264217"/>
    </source>
</evidence>
<dbReference type="AlphaFoldDB" id="A0A372NQ86"/>
<keyword evidence="1" id="KW-0472">Membrane</keyword>
<evidence type="ECO:0000313" key="2">
    <source>
        <dbReference type="EMBL" id="RFZ91096.1"/>
    </source>
</evidence>
<dbReference type="Proteomes" id="UP000264217">
    <property type="component" value="Unassembled WGS sequence"/>
</dbReference>
<gene>
    <name evidence="2" type="ORF">D0C36_19330</name>
</gene>
<reference evidence="2 3" key="1">
    <citation type="submission" date="2018-08" db="EMBL/GenBank/DDBJ databases">
        <title>Mucilaginibacter sp. MYSH2.</title>
        <authorList>
            <person name="Seo T."/>
        </authorList>
    </citation>
    <scope>NUCLEOTIDE SEQUENCE [LARGE SCALE GENOMIC DNA]</scope>
    <source>
        <strain evidence="2 3">MYSH2</strain>
    </source>
</reference>
<comment type="caution">
    <text evidence="2">The sequence shown here is derived from an EMBL/GenBank/DDBJ whole genome shotgun (WGS) entry which is preliminary data.</text>
</comment>
<keyword evidence="3" id="KW-1185">Reference proteome</keyword>
<accession>A0A372NQ86</accession>
<feature type="transmembrane region" description="Helical" evidence="1">
    <location>
        <begin position="20"/>
        <end position="41"/>
    </location>
</feature>
<feature type="transmembrane region" description="Helical" evidence="1">
    <location>
        <begin position="199"/>
        <end position="225"/>
    </location>
</feature>
<keyword evidence="1" id="KW-1133">Transmembrane helix</keyword>
<evidence type="ECO:0000256" key="1">
    <source>
        <dbReference type="SAM" id="Phobius"/>
    </source>
</evidence>
<evidence type="ECO:0008006" key="4">
    <source>
        <dbReference type="Google" id="ProtNLM"/>
    </source>
</evidence>
<sequence length="229" mass="26591">MPTALFKLNFTQKTKGMKILAKYGILHLTLFICLSFFLIWLTGRLILTPDFYERSGHTLTDISDRGNSVLELMQKWIYITSGIYLILKLLCITLILQTALFLNSYEIPVSRVFRVVVCAEFLFLIPAGVKIATFSYFYPNGTLLNWHQYYIFSALSFFKDVPADWYYALQSFNLFEILYWFVLGYGIMRITGLNYDRSLHLVAMSYVPSLLIWIVCVTFFTLLMFPSAA</sequence>
<feature type="transmembrane region" description="Helical" evidence="1">
    <location>
        <begin position="112"/>
        <end position="138"/>
    </location>
</feature>
<organism evidence="2 3">
    <name type="scientific">Mucilaginibacter conchicola</name>
    <dbReference type="NCBI Taxonomy" id="2303333"/>
    <lineage>
        <taxon>Bacteria</taxon>
        <taxon>Pseudomonadati</taxon>
        <taxon>Bacteroidota</taxon>
        <taxon>Sphingobacteriia</taxon>
        <taxon>Sphingobacteriales</taxon>
        <taxon>Sphingobacteriaceae</taxon>
        <taxon>Mucilaginibacter</taxon>
    </lineage>
</organism>
<keyword evidence="1" id="KW-0812">Transmembrane</keyword>
<feature type="transmembrane region" description="Helical" evidence="1">
    <location>
        <begin position="76"/>
        <end position="100"/>
    </location>
</feature>
<dbReference type="EMBL" id="QWDC01000003">
    <property type="protein sequence ID" value="RFZ91096.1"/>
    <property type="molecule type" value="Genomic_DNA"/>
</dbReference>
<feature type="transmembrane region" description="Helical" evidence="1">
    <location>
        <begin position="165"/>
        <end position="187"/>
    </location>
</feature>
<proteinExistence type="predicted"/>
<protein>
    <recommendedName>
        <fullName evidence="4">Yip1 domain-containing protein</fullName>
    </recommendedName>
</protein>
<name>A0A372NQ86_9SPHI</name>